<accession>A0ABD4TLH4</accession>
<dbReference type="InterPro" id="IPR027417">
    <property type="entry name" value="P-loop_NTPase"/>
</dbReference>
<evidence type="ECO:0000259" key="4">
    <source>
        <dbReference type="Pfam" id="PF13476"/>
    </source>
</evidence>
<comment type="similarity">
    <text evidence="2">Belongs to the Sph1/Sph2 family.</text>
</comment>
<keyword evidence="6" id="KW-1185">Reference proteome</keyword>
<organism evidence="5 6">
    <name type="scientific">Methanocalculus taiwanensis</name>
    <dbReference type="NCBI Taxonomy" id="106207"/>
    <lineage>
        <taxon>Archaea</taxon>
        <taxon>Methanobacteriati</taxon>
        <taxon>Methanobacteriota</taxon>
        <taxon>Stenosarchaea group</taxon>
        <taxon>Methanomicrobia</taxon>
        <taxon>Methanomicrobiales</taxon>
        <taxon>Methanocalculaceae</taxon>
        <taxon>Methanocalculus</taxon>
    </lineage>
</organism>
<feature type="domain" description="Rad50/SbcC-type AAA" evidence="4">
    <location>
        <begin position="5"/>
        <end position="228"/>
    </location>
</feature>
<dbReference type="Gene3D" id="1.10.287.510">
    <property type="entry name" value="Helix hairpin bin"/>
    <property type="match status" value="1"/>
</dbReference>
<dbReference type="AlphaFoldDB" id="A0ABD4TLH4"/>
<name>A0ABD4TLH4_9EURY</name>
<dbReference type="SUPFAM" id="SSF52540">
    <property type="entry name" value="P-loop containing nucleoside triphosphate hydrolases"/>
    <property type="match status" value="1"/>
</dbReference>
<gene>
    <name evidence="5" type="ORF">FTO68_04000</name>
</gene>
<evidence type="ECO:0000256" key="2">
    <source>
        <dbReference type="ARBA" id="ARBA00049666"/>
    </source>
</evidence>
<sequence length="1055" mass="118810">MILDELTLKNFKRYLHQAFTFRDGITAIVGSNGAGKSTIMEAIVFALYGISGSGIDADYVVSAGAGPKEKCEVRLSFQTGGDAYTIVRSFRKGQTTHHDAQLHFGDGRLIATGVSPVREAVQQILRMGPSDFRTTIYAPQRDLLALLDKNPVERKRWFMRALGIERIRETSWEIIRTEIRGLEDRIATLSGRLEEIDSDHLQETDVLEEEKEKKYTAALADATAALEALQSAEMADAAEKEMLQKKMQELSTLTSDRAGREEALLKLCRQLAEAEKELLLLRDDLVHFEAARVQEGHYEEIKTRALAFRKAREAHRDAITRLNEASARLLELSRSQSRLKEQLARARDAEEVLSRHAHVPAEREQLLARRRSLEEAQAAYHRTGEELASIESEIRVLKEQVQALKAEQEKLAALEAECTRINDEIRSKNGVLALSERFNEGERLKKECLLLQDQIQGIDTDIRVLREKAAPLLFRVEQKEAAAGDLAAARKTAELIRGEIATLRSGIQHTEAAYCESERHLTELDAAGEESSCPTCGQPLKERYGDARTRLLDQIAGCAADLESKRTTLASCELRIKETDLAIKEKDDQITRCIEAERTLAGIEAQIQERTKEMERLDSLVLEKREAIAALNVAEISADEINSLVEEYQSLTRKRDEIAGVLRRVPEIEAEQKALAVRAECLFGRMEEVSLLRTQSGYSEDALREIDSLQKALEPLYEEFREASVIARGREALEENLTADAEAIGKIQRQSAAIQEEINGIGFDEPGYRKAEDELECATENHERYLSLKGRIERIPFIEADIRRISEEKSLQETAIATIEEKIAGYGSAPQELEAIRRRLESLQEEKKGCNLRIREITGLLGGVRVKRERIRESIAKAAAYEKEQSRLLSEKALLETTGTIMKQFAEHLIGSVRGRIEGEVGEILSLITDGRYEYVTIDDDFSIRVHEAGEDYPASRFSGGEQDDIAVALRIALSRHIAATHRIRDATVLIFDEIFGSQDEERRRNLVTALRKQEPYFPQILLISHIEGVQEECQTVIRVEEQPDLTSLAVEVEQ</sequence>
<dbReference type="Pfam" id="PF13476">
    <property type="entry name" value="AAA_23"/>
    <property type="match status" value="1"/>
</dbReference>
<dbReference type="InterPro" id="IPR038729">
    <property type="entry name" value="Rad50/SbcC_AAA"/>
</dbReference>
<evidence type="ECO:0000256" key="1">
    <source>
        <dbReference type="ARBA" id="ARBA00023054"/>
    </source>
</evidence>
<evidence type="ECO:0000313" key="6">
    <source>
        <dbReference type="Proteomes" id="UP001524383"/>
    </source>
</evidence>
<dbReference type="PANTHER" id="PTHR32114:SF2">
    <property type="entry name" value="ABC TRANSPORTER ABCH.3"/>
    <property type="match status" value="1"/>
</dbReference>
<evidence type="ECO:0000256" key="3">
    <source>
        <dbReference type="SAM" id="Coils"/>
    </source>
</evidence>
<reference evidence="5 6" key="1">
    <citation type="submission" date="2019-08" db="EMBL/GenBank/DDBJ databases">
        <authorList>
            <person name="Chen S.-C."/>
            <person name="Lai M.-C."/>
            <person name="You Y.-T."/>
        </authorList>
    </citation>
    <scope>NUCLEOTIDE SEQUENCE [LARGE SCALE GENOMIC DNA]</scope>
    <source>
        <strain evidence="5 6">P2F9704a</strain>
    </source>
</reference>
<dbReference type="Proteomes" id="UP001524383">
    <property type="component" value="Unassembled WGS sequence"/>
</dbReference>
<proteinExistence type="inferred from homology"/>
<feature type="coiled-coil region" evidence="3">
    <location>
        <begin position="826"/>
        <end position="853"/>
    </location>
</feature>
<protein>
    <submittedName>
        <fullName evidence="5">SMC family ATPase</fullName>
    </submittedName>
</protein>
<dbReference type="RefSeq" id="WP_255332097.1">
    <property type="nucleotide sequence ID" value="NZ_VOTZ01000006.1"/>
</dbReference>
<comment type="caution">
    <text evidence="5">The sequence shown here is derived from an EMBL/GenBank/DDBJ whole genome shotgun (WGS) entry which is preliminary data.</text>
</comment>
<dbReference type="EMBL" id="VOTZ01000006">
    <property type="protein sequence ID" value="MCQ1538155.1"/>
    <property type="molecule type" value="Genomic_DNA"/>
</dbReference>
<dbReference type="Gene3D" id="3.40.50.300">
    <property type="entry name" value="P-loop containing nucleotide triphosphate hydrolases"/>
    <property type="match status" value="2"/>
</dbReference>
<feature type="coiled-coil region" evidence="3">
    <location>
        <begin position="593"/>
        <end position="654"/>
    </location>
</feature>
<dbReference type="PANTHER" id="PTHR32114">
    <property type="entry name" value="ABC TRANSPORTER ABCH.3"/>
    <property type="match status" value="1"/>
</dbReference>
<keyword evidence="1 3" id="KW-0175">Coiled coil</keyword>
<feature type="coiled-coil region" evidence="3">
    <location>
        <begin position="322"/>
        <end position="424"/>
    </location>
</feature>
<feature type="coiled-coil region" evidence="3">
    <location>
        <begin position="257"/>
        <end position="291"/>
    </location>
</feature>
<evidence type="ECO:0000313" key="5">
    <source>
        <dbReference type="EMBL" id="MCQ1538155.1"/>
    </source>
</evidence>